<evidence type="ECO:0000256" key="8">
    <source>
        <dbReference type="ARBA" id="ARBA00022737"/>
    </source>
</evidence>
<dbReference type="GO" id="GO:0004674">
    <property type="term" value="F:protein serine/threonine kinase activity"/>
    <property type="evidence" value="ECO:0007669"/>
    <property type="project" value="UniProtKB-KW"/>
</dbReference>
<feature type="chain" id="PRO_5035928754" description="non-specific serine/threonine protein kinase" evidence="21">
    <location>
        <begin position="27"/>
        <end position="953"/>
    </location>
</feature>
<keyword evidence="6 20" id="KW-0812">Transmembrane</keyword>
<dbReference type="GO" id="GO:0005524">
    <property type="term" value="F:ATP binding"/>
    <property type="evidence" value="ECO:0007669"/>
    <property type="project" value="UniProtKB-UniRule"/>
</dbReference>
<feature type="transmembrane region" description="Helical" evidence="20">
    <location>
        <begin position="562"/>
        <end position="590"/>
    </location>
</feature>
<dbReference type="InterPro" id="IPR017441">
    <property type="entry name" value="Protein_kinase_ATP_BS"/>
</dbReference>
<dbReference type="OrthoDB" id="1111193at2759"/>
<evidence type="ECO:0000256" key="2">
    <source>
        <dbReference type="ARBA" id="ARBA00012513"/>
    </source>
</evidence>
<dbReference type="InterPro" id="IPR001611">
    <property type="entry name" value="Leu-rich_rpt"/>
</dbReference>
<dbReference type="PROSITE" id="PS50011">
    <property type="entry name" value="PROTEIN_KINASE_DOM"/>
    <property type="match status" value="1"/>
</dbReference>
<dbReference type="SUPFAM" id="SSF52058">
    <property type="entry name" value="L domain-like"/>
    <property type="match status" value="1"/>
</dbReference>
<dbReference type="FunFam" id="3.30.200.20:FF:000039">
    <property type="entry name" value="receptor-like protein kinase FERONIA"/>
    <property type="match status" value="1"/>
</dbReference>
<keyword evidence="14" id="KW-0675">Receptor</keyword>
<evidence type="ECO:0000256" key="16">
    <source>
        <dbReference type="ARBA" id="ARBA00047899"/>
    </source>
</evidence>
<dbReference type="Gene3D" id="3.80.10.10">
    <property type="entry name" value="Ribonuclease Inhibitor"/>
    <property type="match status" value="1"/>
</dbReference>
<keyword evidence="8" id="KW-0677">Repeat</keyword>
<dbReference type="AlphaFoldDB" id="A0A8T2SRV4"/>
<sequence>MASDSISIFLSIVTVQFMLLWSIGSSQKPGFTSIDCGSSYRSTYYEGIEWISDSSLTSQGTSVTLSDTVSNQVLATMRVFNGSQSKYCYSITNSMNSYIVPKAFFLVRVSIKAGTNPPFTPRNNDGMFRFKMIVDADEWQDVQIPYRDTHWWTYDVYMRAQRNSIDVCFARESPDGDAPFVSGLELRPLPDTLTTTALMNATGLIFICLGHSNYGVPSSGPSDVRYPDDTLDRYWISFNASTSNVITTEETINTLNNWDQPPQKILQSTYTGTSFTSTWTGLEVGSKHYVQFYFAEIDPLVTASGMRVFNISANGKNLTSTPTDVFSEVGANTAYSVRAVVDPDETGAIIFSFNPVGNSTFSPFLAAAEFFNTRLSNALTPSTIVDVVESIKSTLGLSNYTGDPCLPAGYGYNWLNCSKDNPGIAAISLSNYQTGGKIPTELNQLTTLTDIYLDGNNLQGDIPDLSSLGSLVVLNLSNNKLSGSIPSSLASLTNLKALYLQNNNLSGKIPDALLRRRNASLLTFEYSGNPSLCQPNGGECTPSPSSSPQAQANDSNRKKNNIALIVGIIIGCFMLVIGVSAAGICLLCYCRTKKSNLQNKATDSYRVPPVDGGHIEVQEVMLERVIPNGQLQQFSSEQIKAATNNFCIKLGEGGFGSVYRGSLEDKRQVAIKVSSRSSHQGLKEFMNEVDLLSRVHHRNLVDLIGYSNEDNLVLVYEFMPSGSLFDCLHGPRSKSSPLSWETRLRIMIDAAQGLHYLHEGCKPEIIHRDIKSSNILMNDKMEAKLADFGISRNKLMNATEAAPTMVMGSKGYVDPEYISSLKLTEKIDVYSFGVVLFEVVCGRRSTFYTLPSRQEIRIVDWARSSILRGVIDDIVDPSLGEHYDVDSVWKVLEVALACVEMPSLKRPRMIQVYQDLQEALDVQHRSKNMDVDPPYTGYTTEMSTSFFTNVAVR</sequence>
<keyword evidence="13 20" id="KW-0472">Membrane</keyword>
<dbReference type="InterPro" id="IPR032675">
    <property type="entry name" value="LRR_dom_sf"/>
</dbReference>
<dbReference type="PROSITE" id="PS00108">
    <property type="entry name" value="PROTEIN_KINASE_ST"/>
    <property type="match status" value="1"/>
</dbReference>
<feature type="signal peptide" evidence="21">
    <location>
        <begin position="1"/>
        <end position="26"/>
    </location>
</feature>
<evidence type="ECO:0000313" key="23">
    <source>
        <dbReference type="EMBL" id="KAH7365378.1"/>
    </source>
</evidence>
<dbReference type="InterPro" id="IPR000719">
    <property type="entry name" value="Prot_kinase_dom"/>
</dbReference>
<dbReference type="Gene3D" id="3.30.200.20">
    <property type="entry name" value="Phosphorylase Kinase, domain 1"/>
    <property type="match status" value="1"/>
</dbReference>
<dbReference type="PROSITE" id="PS00107">
    <property type="entry name" value="PROTEIN_KINASE_ATP"/>
    <property type="match status" value="1"/>
</dbReference>
<gene>
    <name evidence="23" type="ORF">KP509_18G024000</name>
</gene>
<feature type="domain" description="Protein kinase" evidence="22">
    <location>
        <begin position="644"/>
        <end position="920"/>
    </location>
</feature>
<feature type="region of interest" description="Disordered" evidence="19">
    <location>
        <begin position="535"/>
        <end position="554"/>
    </location>
</feature>
<dbReference type="Pfam" id="PF07714">
    <property type="entry name" value="PK_Tyr_Ser-Thr"/>
    <property type="match status" value="1"/>
</dbReference>
<dbReference type="GO" id="GO:0016020">
    <property type="term" value="C:membrane"/>
    <property type="evidence" value="ECO:0007669"/>
    <property type="project" value="UniProtKB-SubCell"/>
</dbReference>
<comment type="caution">
    <text evidence="23">The sequence shown here is derived from an EMBL/GenBank/DDBJ whole genome shotgun (WGS) entry which is preliminary data.</text>
</comment>
<name>A0A8T2SRV4_CERRI</name>
<evidence type="ECO:0000256" key="21">
    <source>
        <dbReference type="SAM" id="SignalP"/>
    </source>
</evidence>
<evidence type="ECO:0000256" key="6">
    <source>
        <dbReference type="ARBA" id="ARBA00022692"/>
    </source>
</evidence>
<evidence type="ECO:0000256" key="13">
    <source>
        <dbReference type="ARBA" id="ARBA00023136"/>
    </source>
</evidence>
<evidence type="ECO:0000256" key="11">
    <source>
        <dbReference type="ARBA" id="ARBA00022840"/>
    </source>
</evidence>
<dbReference type="SUPFAM" id="SSF56112">
    <property type="entry name" value="Protein kinase-like (PK-like)"/>
    <property type="match status" value="1"/>
</dbReference>
<keyword evidence="11 18" id="KW-0067">ATP-binding</keyword>
<dbReference type="FunFam" id="3.80.10.10:FF:000041">
    <property type="entry name" value="LRR receptor-like serine/threonine-protein kinase ERECTA"/>
    <property type="match status" value="1"/>
</dbReference>
<evidence type="ECO:0000256" key="14">
    <source>
        <dbReference type="ARBA" id="ARBA00023170"/>
    </source>
</evidence>
<evidence type="ECO:0000256" key="19">
    <source>
        <dbReference type="SAM" id="MobiDB-lite"/>
    </source>
</evidence>
<keyword evidence="3" id="KW-0723">Serine/threonine-protein kinase</keyword>
<dbReference type="PROSITE" id="PS51450">
    <property type="entry name" value="LRR"/>
    <property type="match status" value="2"/>
</dbReference>
<reference evidence="23" key="1">
    <citation type="submission" date="2021-08" db="EMBL/GenBank/DDBJ databases">
        <title>WGS assembly of Ceratopteris richardii.</title>
        <authorList>
            <person name="Marchant D.B."/>
            <person name="Chen G."/>
            <person name="Jenkins J."/>
            <person name="Shu S."/>
            <person name="Leebens-Mack J."/>
            <person name="Grimwood J."/>
            <person name="Schmutz J."/>
            <person name="Soltis P."/>
            <person name="Soltis D."/>
            <person name="Chen Z.-H."/>
        </authorList>
    </citation>
    <scope>NUCLEOTIDE SEQUENCE</scope>
    <source>
        <strain evidence="23">Whitten #5841</strain>
        <tissue evidence="23">Leaf</tissue>
    </source>
</reference>
<comment type="catalytic activity">
    <reaction evidence="16">
        <text>L-threonyl-[protein] + ATP = O-phospho-L-threonyl-[protein] + ADP + H(+)</text>
        <dbReference type="Rhea" id="RHEA:46608"/>
        <dbReference type="Rhea" id="RHEA-COMP:11060"/>
        <dbReference type="Rhea" id="RHEA-COMP:11605"/>
        <dbReference type="ChEBI" id="CHEBI:15378"/>
        <dbReference type="ChEBI" id="CHEBI:30013"/>
        <dbReference type="ChEBI" id="CHEBI:30616"/>
        <dbReference type="ChEBI" id="CHEBI:61977"/>
        <dbReference type="ChEBI" id="CHEBI:456216"/>
        <dbReference type="EC" id="2.7.11.1"/>
    </reaction>
</comment>
<evidence type="ECO:0000256" key="4">
    <source>
        <dbReference type="ARBA" id="ARBA00022614"/>
    </source>
</evidence>
<evidence type="ECO:0000256" key="1">
    <source>
        <dbReference type="ARBA" id="ARBA00004167"/>
    </source>
</evidence>
<dbReference type="SMART" id="SM00220">
    <property type="entry name" value="S_TKc"/>
    <property type="match status" value="1"/>
</dbReference>
<feature type="binding site" evidence="18">
    <location>
        <position position="672"/>
    </location>
    <ligand>
        <name>ATP</name>
        <dbReference type="ChEBI" id="CHEBI:30616"/>
    </ligand>
</feature>
<keyword evidence="15" id="KW-0325">Glycoprotein</keyword>
<keyword evidence="12 20" id="KW-1133">Transmembrane helix</keyword>
<keyword evidence="7 21" id="KW-0732">Signal</keyword>
<evidence type="ECO:0000256" key="9">
    <source>
        <dbReference type="ARBA" id="ARBA00022741"/>
    </source>
</evidence>
<dbReference type="InterPro" id="IPR001245">
    <property type="entry name" value="Ser-Thr/Tyr_kinase_cat_dom"/>
</dbReference>
<dbReference type="InterPro" id="IPR011009">
    <property type="entry name" value="Kinase-like_dom_sf"/>
</dbReference>
<dbReference type="Gene3D" id="1.10.510.10">
    <property type="entry name" value="Transferase(Phosphotransferase) domain 1"/>
    <property type="match status" value="1"/>
</dbReference>
<dbReference type="EMBL" id="CM035423">
    <property type="protein sequence ID" value="KAH7365378.1"/>
    <property type="molecule type" value="Genomic_DNA"/>
</dbReference>
<dbReference type="CDD" id="cd14066">
    <property type="entry name" value="STKc_IRAK"/>
    <property type="match status" value="1"/>
</dbReference>
<dbReference type="Proteomes" id="UP000825935">
    <property type="component" value="Chromosome 18"/>
</dbReference>
<evidence type="ECO:0000256" key="17">
    <source>
        <dbReference type="ARBA" id="ARBA00048679"/>
    </source>
</evidence>
<evidence type="ECO:0000256" key="3">
    <source>
        <dbReference type="ARBA" id="ARBA00022527"/>
    </source>
</evidence>
<dbReference type="OMA" id="CEINQAN"/>
<evidence type="ECO:0000313" key="24">
    <source>
        <dbReference type="Proteomes" id="UP000825935"/>
    </source>
</evidence>
<keyword evidence="4" id="KW-0433">Leucine-rich repeat</keyword>
<keyword evidence="5" id="KW-0808">Transferase</keyword>
<evidence type="ECO:0000259" key="22">
    <source>
        <dbReference type="PROSITE" id="PS50011"/>
    </source>
</evidence>
<dbReference type="FunFam" id="1.10.510.10:FF:000146">
    <property type="entry name" value="LRR receptor-like serine/threonine-protein kinase IOS1"/>
    <property type="match status" value="1"/>
</dbReference>
<evidence type="ECO:0000256" key="20">
    <source>
        <dbReference type="SAM" id="Phobius"/>
    </source>
</evidence>
<protein>
    <recommendedName>
        <fullName evidence="2">non-specific serine/threonine protein kinase</fullName>
        <ecNumber evidence="2">2.7.11.1</ecNumber>
    </recommendedName>
</protein>
<comment type="subcellular location">
    <subcellularLocation>
        <location evidence="1">Membrane</location>
        <topology evidence="1">Single-pass membrane protein</topology>
    </subcellularLocation>
</comment>
<keyword evidence="10" id="KW-0418">Kinase</keyword>
<evidence type="ECO:0000256" key="10">
    <source>
        <dbReference type="ARBA" id="ARBA00022777"/>
    </source>
</evidence>
<evidence type="ECO:0000256" key="5">
    <source>
        <dbReference type="ARBA" id="ARBA00022679"/>
    </source>
</evidence>
<comment type="catalytic activity">
    <reaction evidence="17">
        <text>L-seryl-[protein] + ATP = O-phospho-L-seryl-[protein] + ADP + H(+)</text>
        <dbReference type="Rhea" id="RHEA:17989"/>
        <dbReference type="Rhea" id="RHEA-COMP:9863"/>
        <dbReference type="Rhea" id="RHEA-COMP:11604"/>
        <dbReference type="ChEBI" id="CHEBI:15378"/>
        <dbReference type="ChEBI" id="CHEBI:29999"/>
        <dbReference type="ChEBI" id="CHEBI:30616"/>
        <dbReference type="ChEBI" id="CHEBI:83421"/>
        <dbReference type="ChEBI" id="CHEBI:456216"/>
        <dbReference type="EC" id="2.7.11.1"/>
    </reaction>
</comment>
<dbReference type="Gene3D" id="2.60.120.430">
    <property type="entry name" value="Galactose-binding lectin"/>
    <property type="match status" value="1"/>
</dbReference>
<dbReference type="PANTHER" id="PTHR45631">
    <property type="entry name" value="OS07G0107800 PROTEIN-RELATED"/>
    <property type="match status" value="1"/>
</dbReference>
<keyword evidence="24" id="KW-1185">Reference proteome</keyword>
<evidence type="ECO:0000256" key="18">
    <source>
        <dbReference type="PROSITE-ProRule" id="PRU10141"/>
    </source>
</evidence>
<evidence type="ECO:0000256" key="7">
    <source>
        <dbReference type="ARBA" id="ARBA00022729"/>
    </source>
</evidence>
<evidence type="ECO:0000256" key="12">
    <source>
        <dbReference type="ARBA" id="ARBA00022989"/>
    </source>
</evidence>
<organism evidence="23 24">
    <name type="scientific">Ceratopteris richardii</name>
    <name type="common">Triangle waterfern</name>
    <dbReference type="NCBI Taxonomy" id="49495"/>
    <lineage>
        <taxon>Eukaryota</taxon>
        <taxon>Viridiplantae</taxon>
        <taxon>Streptophyta</taxon>
        <taxon>Embryophyta</taxon>
        <taxon>Tracheophyta</taxon>
        <taxon>Polypodiopsida</taxon>
        <taxon>Polypodiidae</taxon>
        <taxon>Polypodiales</taxon>
        <taxon>Pteridineae</taxon>
        <taxon>Pteridaceae</taxon>
        <taxon>Parkerioideae</taxon>
        <taxon>Ceratopteris</taxon>
    </lineage>
</organism>
<dbReference type="EC" id="2.7.11.1" evidence="2"/>
<dbReference type="Pfam" id="PF12819">
    <property type="entry name" value="Malectin_like"/>
    <property type="match status" value="1"/>
</dbReference>
<dbReference type="InterPro" id="IPR024788">
    <property type="entry name" value="Malectin-like_Carb-bd_dom"/>
</dbReference>
<proteinExistence type="predicted"/>
<dbReference type="Pfam" id="PF13855">
    <property type="entry name" value="LRR_8"/>
    <property type="match status" value="1"/>
</dbReference>
<evidence type="ECO:0000256" key="15">
    <source>
        <dbReference type="ARBA" id="ARBA00023180"/>
    </source>
</evidence>
<keyword evidence="9 18" id="KW-0547">Nucleotide-binding</keyword>
<dbReference type="InterPro" id="IPR008271">
    <property type="entry name" value="Ser/Thr_kinase_AS"/>
</dbReference>
<accession>A0A8T2SRV4</accession>